<keyword evidence="3" id="KW-0336">GPI-anchor</keyword>
<dbReference type="GeneTree" id="ENSGT00940000154560"/>
<dbReference type="RGD" id="1597652">
    <property type="gene designation" value="Ly6l"/>
</dbReference>
<reference evidence="10" key="2">
    <citation type="submission" date="2025-08" db="UniProtKB">
        <authorList>
            <consortium name="Ensembl"/>
        </authorList>
    </citation>
    <scope>IDENTIFICATION</scope>
    <source>
        <strain evidence="10">Brown Norway</strain>
    </source>
</reference>
<evidence type="ECO:0000259" key="9">
    <source>
        <dbReference type="Pfam" id="PF00021"/>
    </source>
</evidence>
<keyword evidence="5" id="KW-0472">Membrane</keyword>
<feature type="domain" description="UPAR/Ly6" evidence="9">
    <location>
        <begin position="80"/>
        <end position="162"/>
    </location>
</feature>
<dbReference type="InterPro" id="IPR051445">
    <property type="entry name" value="LY6H/LY6L_nAChR_modulators"/>
</dbReference>
<dbReference type="PANTHER" id="PTHR32217">
    <property type="entry name" value="LYMPHOCYTE ANTIGEN 6H"/>
    <property type="match status" value="1"/>
</dbReference>
<evidence type="ECO:0000313" key="10">
    <source>
        <dbReference type="Ensembl" id="ENSRNOP00000080367.2"/>
    </source>
</evidence>
<reference evidence="10" key="3">
    <citation type="submission" date="2025-09" db="UniProtKB">
        <authorList>
            <consortium name="Ensembl"/>
        </authorList>
    </citation>
    <scope>IDENTIFICATION</scope>
    <source>
        <strain evidence="10">Brown Norway</strain>
    </source>
</reference>
<reference evidence="10" key="1">
    <citation type="submission" date="2024-01" db="EMBL/GenBank/DDBJ databases">
        <title>GRCr8: a new rat reference genome assembly contstructed from accurate long reads and long range scaffolding.</title>
        <authorList>
            <person name="Doris P.A."/>
            <person name="Kalbfleisch T."/>
            <person name="Li K."/>
            <person name="Howe K."/>
            <person name="Wood J."/>
        </authorList>
    </citation>
    <scope>NUCLEOTIDE SEQUENCE [LARGE SCALE GENOMIC DNA]</scope>
    <source>
        <strain evidence="10">Brown Norway</strain>
    </source>
</reference>
<dbReference type="GO" id="GO:0098552">
    <property type="term" value="C:side of membrane"/>
    <property type="evidence" value="ECO:0007669"/>
    <property type="project" value="UniProtKB-KW"/>
</dbReference>
<dbReference type="AlphaFoldDB" id="A0A8I6G6H8"/>
<evidence type="ECO:0000256" key="2">
    <source>
        <dbReference type="ARBA" id="ARBA00022475"/>
    </source>
</evidence>
<name>A0A8I6G6H8_RAT</name>
<dbReference type="Ensembl" id="ENSRNOT00000071091.3">
    <property type="protein sequence ID" value="ENSRNOP00000080367.2"/>
    <property type="gene ID" value="ENSRNOG00000048148.4"/>
</dbReference>
<keyword evidence="8" id="KW-0449">Lipoprotein</keyword>
<dbReference type="CTD" id="101928108"/>
<dbReference type="Proteomes" id="UP000002494">
    <property type="component" value="Chromosome 7"/>
</dbReference>
<dbReference type="CDD" id="cd23551">
    <property type="entry name" value="TFP_LU_ECD_Ly6L"/>
    <property type="match status" value="1"/>
</dbReference>
<evidence type="ECO:0000313" key="11">
    <source>
        <dbReference type="Proteomes" id="UP000002494"/>
    </source>
</evidence>
<dbReference type="Pfam" id="PF00021">
    <property type="entry name" value="UPAR_LY6"/>
    <property type="match status" value="1"/>
</dbReference>
<evidence type="ECO:0000256" key="4">
    <source>
        <dbReference type="ARBA" id="ARBA00022729"/>
    </source>
</evidence>
<dbReference type="InterPro" id="IPR045860">
    <property type="entry name" value="Snake_toxin-like_sf"/>
</dbReference>
<comment type="subcellular location">
    <subcellularLocation>
        <location evidence="1">Cell membrane</location>
        <topology evidence="1">Lipid-anchor</topology>
        <topology evidence="1">GPI-anchor</topology>
    </subcellularLocation>
</comment>
<dbReference type="KEGG" id="rno:686432"/>
<accession>A0A8I6G6H8</accession>
<dbReference type="OrthoDB" id="9799742at2759"/>
<dbReference type="InterPro" id="IPR016054">
    <property type="entry name" value="LY6_UPA_recep-like"/>
</dbReference>
<keyword evidence="2" id="KW-1003">Cell membrane</keyword>
<dbReference type="PANTHER" id="PTHR32217:SF2">
    <property type="entry name" value="LYMPHOCYTE ANTIGEN 6L"/>
    <property type="match status" value="1"/>
</dbReference>
<dbReference type="OMA" id="PRCPNDN"/>
<keyword evidence="7" id="KW-0325">Glycoprotein</keyword>
<keyword evidence="11" id="KW-1185">Reference proteome</keyword>
<keyword evidence="4" id="KW-0732">Signal</keyword>
<evidence type="ECO:0000256" key="7">
    <source>
        <dbReference type="ARBA" id="ARBA00023180"/>
    </source>
</evidence>
<gene>
    <name evidence="10 12" type="primary">Ly6l</name>
</gene>
<evidence type="ECO:0000256" key="3">
    <source>
        <dbReference type="ARBA" id="ARBA00022622"/>
    </source>
</evidence>
<dbReference type="AGR" id="RGD:1597652"/>
<dbReference type="Gene3D" id="2.10.60.10">
    <property type="entry name" value="CD59"/>
    <property type="match status" value="1"/>
</dbReference>
<organism evidence="10 11">
    <name type="scientific">Rattus norvegicus</name>
    <name type="common">Rat</name>
    <dbReference type="NCBI Taxonomy" id="10116"/>
    <lineage>
        <taxon>Eukaryota</taxon>
        <taxon>Metazoa</taxon>
        <taxon>Chordata</taxon>
        <taxon>Craniata</taxon>
        <taxon>Vertebrata</taxon>
        <taxon>Euteleostomi</taxon>
        <taxon>Mammalia</taxon>
        <taxon>Eutheria</taxon>
        <taxon>Euarchontoglires</taxon>
        <taxon>Glires</taxon>
        <taxon>Rodentia</taxon>
        <taxon>Myomorpha</taxon>
        <taxon>Muroidea</taxon>
        <taxon>Muridae</taxon>
        <taxon>Murinae</taxon>
        <taxon>Rattus</taxon>
    </lineage>
</organism>
<protein>
    <submittedName>
        <fullName evidence="10">Lymphocyte antigen 6 family member L</fullName>
    </submittedName>
</protein>
<dbReference type="GO" id="GO:0005886">
    <property type="term" value="C:plasma membrane"/>
    <property type="evidence" value="ECO:0000318"/>
    <property type="project" value="GO_Central"/>
</dbReference>
<evidence type="ECO:0000256" key="6">
    <source>
        <dbReference type="ARBA" id="ARBA00023157"/>
    </source>
</evidence>
<evidence type="ECO:0000256" key="5">
    <source>
        <dbReference type="ARBA" id="ARBA00023136"/>
    </source>
</evidence>
<evidence type="ECO:0000256" key="1">
    <source>
        <dbReference type="ARBA" id="ARBA00004609"/>
    </source>
</evidence>
<proteinExistence type="predicted"/>
<keyword evidence="6" id="KW-1015">Disulfide bond</keyword>
<evidence type="ECO:0000256" key="8">
    <source>
        <dbReference type="ARBA" id="ARBA00023288"/>
    </source>
</evidence>
<dbReference type="SUPFAM" id="SSF57302">
    <property type="entry name" value="Snake toxin-like"/>
    <property type="match status" value="1"/>
</dbReference>
<sequence length="190" mass="20943">MGQEAFEEGMQIPASAAAPPSETTVWAHWAVAGHGPWLCGIQAQLPLPGVMTGPLLVLWASLVSVELTRGLMATVVPARNLSCFQCFKVRRASLCHPMECQPSEKVCVSNEVLLYTSTKSRTQISKRCAITCPNSNDLFEWSVKNIQARITRRCCSWDHCNRAPDSWEGFRALPGRLLLPMGLGLFCILL</sequence>
<evidence type="ECO:0000313" key="12">
    <source>
        <dbReference type="RGD" id="1597652"/>
    </source>
</evidence>